<keyword evidence="3" id="KW-1185">Reference proteome</keyword>
<feature type="region of interest" description="Disordered" evidence="1">
    <location>
        <begin position="61"/>
        <end position="99"/>
    </location>
</feature>
<dbReference type="OrthoDB" id="10053194at2759"/>
<dbReference type="EMBL" id="LRGB01000636">
    <property type="protein sequence ID" value="KZS17425.1"/>
    <property type="molecule type" value="Genomic_DNA"/>
</dbReference>
<protein>
    <submittedName>
        <fullName evidence="2">Uncharacterized protein</fullName>
    </submittedName>
</protein>
<feature type="compositionally biased region" description="Polar residues" evidence="1">
    <location>
        <begin position="74"/>
        <end position="85"/>
    </location>
</feature>
<organism evidence="2 3">
    <name type="scientific">Daphnia magna</name>
    <dbReference type="NCBI Taxonomy" id="35525"/>
    <lineage>
        <taxon>Eukaryota</taxon>
        <taxon>Metazoa</taxon>
        <taxon>Ecdysozoa</taxon>
        <taxon>Arthropoda</taxon>
        <taxon>Crustacea</taxon>
        <taxon>Branchiopoda</taxon>
        <taxon>Diplostraca</taxon>
        <taxon>Cladocera</taxon>
        <taxon>Anomopoda</taxon>
        <taxon>Daphniidae</taxon>
        <taxon>Daphnia</taxon>
    </lineage>
</organism>
<dbReference type="Proteomes" id="UP000076858">
    <property type="component" value="Unassembled WGS sequence"/>
</dbReference>
<comment type="caution">
    <text evidence="2">The sequence shown here is derived from an EMBL/GenBank/DDBJ whole genome shotgun (WGS) entry which is preliminary data.</text>
</comment>
<accession>A0A165ABW4</accession>
<sequence>FPSIGRALWLSEGERGVAERGRLRLWCSQRHARERPWRSRLRPAATGQHLHDLRWRQQFRSAQQEPVVPGPATHQPQQPTRSQHSLYGPVGCAQPPPPSPNQLQIQLLGPFPAPSGSRRPAATRKVLLLVQQQCEHATPLLAVVIGGRLRRQRQLQPIRFSCAQVCFPHQLSNSIVVPPTAAAALWCWGWFAHEHNHPVRRQHHGRIAHLKVSAQGHNNGHLVRRKFLINNSRQKDKNKRDLSCESPPPSRL</sequence>
<proteinExistence type="predicted"/>
<gene>
    <name evidence="2" type="ORF">APZ42_016623</name>
</gene>
<evidence type="ECO:0000256" key="1">
    <source>
        <dbReference type="SAM" id="MobiDB-lite"/>
    </source>
</evidence>
<evidence type="ECO:0000313" key="3">
    <source>
        <dbReference type="Proteomes" id="UP000076858"/>
    </source>
</evidence>
<dbReference type="AlphaFoldDB" id="A0A165ABW4"/>
<name>A0A165ABW4_9CRUS</name>
<feature type="non-terminal residue" evidence="2">
    <location>
        <position position="1"/>
    </location>
</feature>
<evidence type="ECO:0000313" key="2">
    <source>
        <dbReference type="EMBL" id="KZS17425.1"/>
    </source>
</evidence>
<reference evidence="2 3" key="1">
    <citation type="submission" date="2016-03" db="EMBL/GenBank/DDBJ databases">
        <title>EvidentialGene: Evidence-directed Construction of Genes on Genomes.</title>
        <authorList>
            <person name="Gilbert D.G."/>
            <person name="Choi J.-H."/>
            <person name="Mockaitis K."/>
            <person name="Colbourne J."/>
            <person name="Pfrender M."/>
        </authorList>
    </citation>
    <scope>NUCLEOTIDE SEQUENCE [LARGE SCALE GENOMIC DNA]</scope>
    <source>
        <strain evidence="2 3">Xinb3</strain>
        <tissue evidence="2">Complete organism</tissue>
    </source>
</reference>